<evidence type="ECO:0000259" key="4">
    <source>
        <dbReference type="Pfam" id="PF13458"/>
    </source>
</evidence>
<dbReference type="PANTHER" id="PTHR30483">
    <property type="entry name" value="LEUCINE-SPECIFIC-BINDING PROTEIN"/>
    <property type="match status" value="1"/>
</dbReference>
<dbReference type="InterPro" id="IPR028082">
    <property type="entry name" value="Peripla_BP_I"/>
</dbReference>
<dbReference type="InterPro" id="IPR028081">
    <property type="entry name" value="Leu-bd"/>
</dbReference>
<dbReference type="PROSITE" id="PS51257">
    <property type="entry name" value="PROKAR_LIPOPROTEIN"/>
    <property type="match status" value="1"/>
</dbReference>
<evidence type="ECO:0000313" key="5">
    <source>
        <dbReference type="EMBL" id="SNY69264.1"/>
    </source>
</evidence>
<protein>
    <submittedName>
        <fullName evidence="5">Branched-chain amino acid transport system substrate-binding protein</fullName>
    </submittedName>
</protein>
<name>A0A285K9G2_9ACTN</name>
<proteinExistence type="inferred from homology"/>
<evidence type="ECO:0000256" key="3">
    <source>
        <dbReference type="SAM" id="SignalP"/>
    </source>
</evidence>
<dbReference type="Proteomes" id="UP000219612">
    <property type="component" value="Unassembled WGS sequence"/>
</dbReference>
<feature type="domain" description="Leucine-binding protein" evidence="4">
    <location>
        <begin position="26"/>
        <end position="264"/>
    </location>
</feature>
<keyword evidence="6" id="KW-1185">Reference proteome</keyword>
<evidence type="ECO:0000256" key="1">
    <source>
        <dbReference type="ARBA" id="ARBA00010062"/>
    </source>
</evidence>
<dbReference type="RefSeq" id="WP_097328183.1">
    <property type="nucleotide sequence ID" value="NZ_OBDY01000035.1"/>
</dbReference>
<evidence type="ECO:0000256" key="2">
    <source>
        <dbReference type="ARBA" id="ARBA00022729"/>
    </source>
</evidence>
<dbReference type="Pfam" id="PF13458">
    <property type="entry name" value="Peripla_BP_6"/>
    <property type="match status" value="1"/>
</dbReference>
<feature type="chain" id="PRO_5013080571" evidence="3">
    <location>
        <begin position="24"/>
        <end position="352"/>
    </location>
</feature>
<reference evidence="5 6" key="1">
    <citation type="submission" date="2017-09" db="EMBL/GenBank/DDBJ databases">
        <authorList>
            <person name="Ehlers B."/>
            <person name="Leendertz F.H."/>
        </authorList>
    </citation>
    <scope>NUCLEOTIDE SEQUENCE [LARGE SCALE GENOMIC DNA]</scope>
    <source>
        <strain evidence="5 6">CGMCC 4.6857</strain>
    </source>
</reference>
<organism evidence="5 6">
    <name type="scientific">Paractinoplanes atraurantiacus</name>
    <dbReference type="NCBI Taxonomy" id="1036182"/>
    <lineage>
        <taxon>Bacteria</taxon>
        <taxon>Bacillati</taxon>
        <taxon>Actinomycetota</taxon>
        <taxon>Actinomycetes</taxon>
        <taxon>Micromonosporales</taxon>
        <taxon>Micromonosporaceae</taxon>
        <taxon>Paractinoplanes</taxon>
    </lineage>
</organism>
<sequence>MRSFIALAVLAVTLAGCAAPAKAADEIVVGVSLELSGPTASIGTASRHALELKAKQLNASGVLGGRRLELVVKDNRTDNNTSVANINDLIKDDHADAIITGGCSQCTLAAVPAITDNRVPTVSLAAAGAVTSPVRDRRYIFKTTQTPGQDAQLITDELVRRGVTRVGVVAVSNVYGQEGRQEFTRRARAAGIDVAETEQFGQADADMTIQVSKIVAARPRAVVVWAVSPAAPIVVRELRAARYDGEIYLGAGAGPDVTAEGVHLAFPKSLAGADGAYSGFAAFAADALQLIAGAVVTTGGTDRERLRAAIENARLDGINGPLRFSAEDHSGLRSEALGILTFSHGRWVLTSP</sequence>
<dbReference type="InterPro" id="IPR051010">
    <property type="entry name" value="BCAA_transport"/>
</dbReference>
<comment type="similarity">
    <text evidence="1">Belongs to the leucine-binding protein family.</text>
</comment>
<dbReference type="CDD" id="cd06333">
    <property type="entry name" value="PBP1_ABC_RPA1789-like"/>
    <property type="match status" value="1"/>
</dbReference>
<dbReference type="EMBL" id="OBDY01000035">
    <property type="protein sequence ID" value="SNY69264.1"/>
    <property type="molecule type" value="Genomic_DNA"/>
</dbReference>
<evidence type="ECO:0000313" key="6">
    <source>
        <dbReference type="Proteomes" id="UP000219612"/>
    </source>
</evidence>
<feature type="signal peptide" evidence="3">
    <location>
        <begin position="1"/>
        <end position="23"/>
    </location>
</feature>
<dbReference type="PANTHER" id="PTHR30483:SF38">
    <property type="entry name" value="BLR7848 PROTEIN"/>
    <property type="match status" value="1"/>
</dbReference>
<accession>A0A285K9G2</accession>
<dbReference type="SUPFAM" id="SSF53822">
    <property type="entry name" value="Periplasmic binding protein-like I"/>
    <property type="match status" value="1"/>
</dbReference>
<gene>
    <name evidence="5" type="ORF">SAMN05421748_13512</name>
</gene>
<dbReference type="AlphaFoldDB" id="A0A285K9G2"/>
<dbReference type="Gene3D" id="3.40.50.2300">
    <property type="match status" value="2"/>
</dbReference>
<keyword evidence="2 3" id="KW-0732">Signal</keyword>
<dbReference type="OrthoDB" id="7337537at2"/>